<dbReference type="PANTHER" id="PTHR23048:SF0">
    <property type="entry name" value="CALMODULIN LIKE 3"/>
    <property type="match status" value="1"/>
</dbReference>
<dbReference type="InterPro" id="IPR018247">
    <property type="entry name" value="EF_Hand_1_Ca_BS"/>
</dbReference>
<feature type="domain" description="EF-hand" evidence="3">
    <location>
        <begin position="129"/>
        <end position="164"/>
    </location>
</feature>
<dbReference type="InterPro" id="IPR011992">
    <property type="entry name" value="EF-hand-dom_pair"/>
</dbReference>
<dbReference type="AlphaFoldDB" id="A0AAW2Z7G8"/>
<protein>
    <submittedName>
        <fullName evidence="4">Dynein light chain</fullName>
    </submittedName>
</protein>
<dbReference type="GO" id="GO:0005509">
    <property type="term" value="F:calcium ion binding"/>
    <property type="evidence" value="ECO:0007669"/>
    <property type="project" value="InterPro"/>
</dbReference>
<dbReference type="Gene3D" id="1.10.238.10">
    <property type="entry name" value="EF-hand"/>
    <property type="match status" value="2"/>
</dbReference>
<organism evidence="4 5">
    <name type="scientific">Acrasis kona</name>
    <dbReference type="NCBI Taxonomy" id="1008807"/>
    <lineage>
        <taxon>Eukaryota</taxon>
        <taxon>Discoba</taxon>
        <taxon>Heterolobosea</taxon>
        <taxon>Tetramitia</taxon>
        <taxon>Eutetramitia</taxon>
        <taxon>Acrasidae</taxon>
        <taxon>Acrasis</taxon>
    </lineage>
</organism>
<dbReference type="Proteomes" id="UP001431209">
    <property type="component" value="Unassembled WGS sequence"/>
</dbReference>
<dbReference type="InterPro" id="IPR050230">
    <property type="entry name" value="CALM/Myosin/TropC-like"/>
</dbReference>
<name>A0AAW2Z7G8_9EUKA</name>
<dbReference type="EMBL" id="JAOPGA020001078">
    <property type="protein sequence ID" value="KAL0484860.1"/>
    <property type="molecule type" value="Genomic_DNA"/>
</dbReference>
<comment type="caution">
    <text evidence="4">The sequence shown here is derived from an EMBL/GenBank/DDBJ whole genome shotgun (WGS) entry which is preliminary data.</text>
</comment>
<dbReference type="InterPro" id="IPR002048">
    <property type="entry name" value="EF_hand_dom"/>
</dbReference>
<evidence type="ECO:0000313" key="5">
    <source>
        <dbReference type="Proteomes" id="UP001431209"/>
    </source>
</evidence>
<evidence type="ECO:0000256" key="1">
    <source>
        <dbReference type="ARBA" id="ARBA00022737"/>
    </source>
</evidence>
<dbReference type="PROSITE" id="PS50222">
    <property type="entry name" value="EF_HAND_2"/>
    <property type="match status" value="2"/>
</dbReference>
<evidence type="ECO:0000259" key="3">
    <source>
        <dbReference type="PROSITE" id="PS50222"/>
    </source>
</evidence>
<keyword evidence="1" id="KW-0677">Repeat</keyword>
<dbReference type="GO" id="GO:0016460">
    <property type="term" value="C:myosin II complex"/>
    <property type="evidence" value="ECO:0007669"/>
    <property type="project" value="TreeGrafter"/>
</dbReference>
<evidence type="ECO:0000256" key="2">
    <source>
        <dbReference type="ARBA" id="ARBA00022837"/>
    </source>
</evidence>
<accession>A0AAW2Z7G8</accession>
<reference evidence="4 5" key="1">
    <citation type="submission" date="2024-03" db="EMBL/GenBank/DDBJ databases">
        <title>The Acrasis kona genome and developmental transcriptomes reveal deep origins of eukaryotic multicellular pathways.</title>
        <authorList>
            <person name="Sheikh S."/>
            <person name="Fu C.-J."/>
            <person name="Brown M.W."/>
            <person name="Baldauf S.L."/>
        </authorList>
    </citation>
    <scope>NUCLEOTIDE SEQUENCE [LARGE SCALE GENOMIC DNA]</scope>
    <source>
        <strain evidence="4 5">ATCC MYA-3509</strain>
    </source>
</reference>
<keyword evidence="2" id="KW-0106">Calcium</keyword>
<dbReference type="Pfam" id="PF13202">
    <property type="entry name" value="EF-hand_5"/>
    <property type="match status" value="2"/>
</dbReference>
<evidence type="ECO:0000313" key="4">
    <source>
        <dbReference type="EMBL" id="KAL0484860.1"/>
    </source>
</evidence>
<dbReference type="PANTHER" id="PTHR23048">
    <property type="entry name" value="MYOSIN LIGHT CHAIN 1, 3"/>
    <property type="match status" value="1"/>
</dbReference>
<proteinExistence type="predicted"/>
<dbReference type="SMART" id="SM00054">
    <property type="entry name" value="EFh"/>
    <property type="match status" value="2"/>
</dbReference>
<dbReference type="PROSITE" id="PS00018">
    <property type="entry name" value="EF_HAND_1"/>
    <property type="match status" value="2"/>
</dbReference>
<keyword evidence="5" id="KW-1185">Reference proteome</keyword>
<gene>
    <name evidence="4" type="ORF">AKO1_003594</name>
</gene>
<feature type="domain" description="EF-hand" evidence="3">
    <location>
        <begin position="5"/>
        <end position="40"/>
    </location>
</feature>
<sequence length="164" mass="19163">MSGQINLEKIRHTYEKYDKDGSGFVTLSELVPIFLELGQSKTEADLFQLLNDTYEDSYETNKSLDADKFESSNIPFHVFLRMLEYHNREVDEQNKENNFINTFTSFGGNRDKTGRIPFDQIKKTCEKFELTVDIQALAKKSDIDSNGTIDYQEFRRILSDRIHQ</sequence>
<dbReference type="SUPFAM" id="SSF47473">
    <property type="entry name" value="EF-hand"/>
    <property type="match status" value="1"/>
</dbReference>